<evidence type="ECO:0000313" key="2">
    <source>
        <dbReference type="Proteomes" id="UP001341840"/>
    </source>
</evidence>
<dbReference type="EMBL" id="JASCZI010060502">
    <property type="protein sequence ID" value="MED6133011.1"/>
    <property type="molecule type" value="Genomic_DNA"/>
</dbReference>
<gene>
    <name evidence="1" type="ORF">PIB30_024385</name>
</gene>
<proteinExistence type="predicted"/>
<evidence type="ECO:0000313" key="1">
    <source>
        <dbReference type="EMBL" id="MED6133011.1"/>
    </source>
</evidence>
<organism evidence="1 2">
    <name type="scientific">Stylosanthes scabra</name>
    <dbReference type="NCBI Taxonomy" id="79078"/>
    <lineage>
        <taxon>Eukaryota</taxon>
        <taxon>Viridiplantae</taxon>
        <taxon>Streptophyta</taxon>
        <taxon>Embryophyta</taxon>
        <taxon>Tracheophyta</taxon>
        <taxon>Spermatophyta</taxon>
        <taxon>Magnoliopsida</taxon>
        <taxon>eudicotyledons</taxon>
        <taxon>Gunneridae</taxon>
        <taxon>Pentapetalae</taxon>
        <taxon>rosids</taxon>
        <taxon>fabids</taxon>
        <taxon>Fabales</taxon>
        <taxon>Fabaceae</taxon>
        <taxon>Papilionoideae</taxon>
        <taxon>50 kb inversion clade</taxon>
        <taxon>dalbergioids sensu lato</taxon>
        <taxon>Dalbergieae</taxon>
        <taxon>Pterocarpus clade</taxon>
        <taxon>Stylosanthes</taxon>
    </lineage>
</organism>
<accession>A0ABU6S982</accession>
<comment type="caution">
    <text evidence="1">The sequence shown here is derived from an EMBL/GenBank/DDBJ whole genome shotgun (WGS) entry which is preliminary data.</text>
</comment>
<reference evidence="1 2" key="1">
    <citation type="journal article" date="2023" name="Plants (Basel)">
        <title>Bridging the Gap: Combining Genomics and Transcriptomics Approaches to Understand Stylosanthes scabra, an Orphan Legume from the Brazilian Caatinga.</title>
        <authorList>
            <person name="Ferreira-Neto J.R.C."/>
            <person name="da Silva M.D."/>
            <person name="Binneck E."/>
            <person name="de Melo N.F."/>
            <person name="da Silva R.H."/>
            <person name="de Melo A.L.T.M."/>
            <person name="Pandolfi V."/>
            <person name="Bustamante F.O."/>
            <person name="Brasileiro-Vidal A.C."/>
            <person name="Benko-Iseppon A.M."/>
        </authorList>
    </citation>
    <scope>NUCLEOTIDE SEQUENCE [LARGE SCALE GENOMIC DNA]</scope>
    <source>
        <tissue evidence="1">Leaves</tissue>
    </source>
</reference>
<name>A0ABU6S982_9FABA</name>
<keyword evidence="2" id="KW-1185">Reference proteome</keyword>
<sequence length="167" mass="19433">MHLRGKSSYHPGTIGYQLYENLSDAPLILRDGDKQPIQSTKVAMRMLNETPLHAIRYCLFAAQICSKIINLQSSSLFFAVNIDDWINVNLDQELGSNQSHRWIDTFMVTAWKIWNFRNEFIHANVDKPIHVQIDQIWRIVEEISAHRKIEVNMTHHLEVLVAWKAPS</sequence>
<protein>
    <submittedName>
        <fullName evidence="1">Uncharacterized protein</fullName>
    </submittedName>
</protein>
<dbReference type="Proteomes" id="UP001341840">
    <property type="component" value="Unassembled WGS sequence"/>
</dbReference>